<dbReference type="PROSITE" id="PS51471">
    <property type="entry name" value="FE2OG_OXY"/>
    <property type="match status" value="1"/>
</dbReference>
<dbReference type="Pfam" id="PF14226">
    <property type="entry name" value="DIOX_N"/>
    <property type="match status" value="1"/>
</dbReference>
<evidence type="ECO:0000256" key="3">
    <source>
        <dbReference type="ARBA" id="ARBA00023002"/>
    </source>
</evidence>
<evidence type="ECO:0000256" key="2">
    <source>
        <dbReference type="ARBA" id="ARBA00022723"/>
    </source>
</evidence>
<accession>A0A9R1VKH3</accession>
<dbReference type="InterPro" id="IPR027443">
    <property type="entry name" value="IPNS-like_sf"/>
</dbReference>
<evidence type="ECO:0000256" key="6">
    <source>
        <dbReference type="RuleBase" id="RU003682"/>
    </source>
</evidence>
<dbReference type="InterPro" id="IPR026992">
    <property type="entry name" value="DIOX_N"/>
</dbReference>
<reference evidence="8 9" key="1">
    <citation type="journal article" date="2017" name="Nat. Commun.">
        <title>Genome assembly with in vitro proximity ligation data and whole-genome triplication in lettuce.</title>
        <authorList>
            <person name="Reyes-Chin-Wo S."/>
            <person name="Wang Z."/>
            <person name="Yang X."/>
            <person name="Kozik A."/>
            <person name="Arikit S."/>
            <person name="Song C."/>
            <person name="Xia L."/>
            <person name="Froenicke L."/>
            <person name="Lavelle D.O."/>
            <person name="Truco M.J."/>
            <person name="Xia R."/>
            <person name="Zhu S."/>
            <person name="Xu C."/>
            <person name="Xu H."/>
            <person name="Xu X."/>
            <person name="Cox K."/>
            <person name="Korf I."/>
            <person name="Meyers B.C."/>
            <person name="Michelmore R.W."/>
        </authorList>
    </citation>
    <scope>NUCLEOTIDE SEQUENCE [LARGE SCALE GENOMIC DNA]</scope>
    <source>
        <strain evidence="9">cv. Salinas</strain>
        <tissue evidence="8">Seedlings</tissue>
    </source>
</reference>
<proteinExistence type="inferred from homology"/>
<dbReference type="InterPro" id="IPR005123">
    <property type="entry name" value="Oxoglu/Fe-dep_dioxygenase_dom"/>
</dbReference>
<dbReference type="AlphaFoldDB" id="A0A9R1VKH3"/>
<gene>
    <name evidence="8" type="ORF">LSAT_V11C500276290</name>
</gene>
<comment type="caution">
    <text evidence="8">The sequence shown here is derived from an EMBL/GenBank/DDBJ whole genome shotgun (WGS) entry which is preliminary data.</text>
</comment>
<evidence type="ECO:0000313" key="9">
    <source>
        <dbReference type="Proteomes" id="UP000235145"/>
    </source>
</evidence>
<keyword evidence="3 6" id="KW-0560">Oxidoreductase</keyword>
<dbReference type="GO" id="GO:0016706">
    <property type="term" value="F:2-oxoglutarate-dependent dioxygenase activity"/>
    <property type="evidence" value="ECO:0000318"/>
    <property type="project" value="GO_Central"/>
</dbReference>
<dbReference type="SUPFAM" id="SSF51197">
    <property type="entry name" value="Clavaminate synthase-like"/>
    <property type="match status" value="1"/>
</dbReference>
<evidence type="ECO:0000259" key="7">
    <source>
        <dbReference type="PROSITE" id="PS51471"/>
    </source>
</evidence>
<dbReference type="InterPro" id="IPR050231">
    <property type="entry name" value="Iron_ascorbate_oxido_reductase"/>
</dbReference>
<sequence>MLIIFSVYIYTVIRFQRYITRSTHHHLTSLITYNSTMGSLTIPKLLVVDFTNDNLTPGTTTWSSTCNDIRVALENHGCFIALYNGVSTKLQESVFQAADELFDLPTETKIKNIVSKPYHGYVGQMPIVPLHEGLGIDYATDHEGAQSFTNLIETSMLFSRAVKELENMVIKMIFESYGVGKYSDSHMDSTTYLLRYLKYRAPEMNETTMAFPSHTDKSFLTILHQNQVSGLEIRARNEEWISVEYPPSSFVVMAGDACKAWSNDRVLSPNHKVTMDKHGKETRYTIALFSFLSKKVEVPDELVDYEHPLKFKAFDHVDLLNYYVTENGRKSQNILQDFCGV</sequence>
<evidence type="ECO:0000256" key="4">
    <source>
        <dbReference type="ARBA" id="ARBA00023004"/>
    </source>
</evidence>
<comment type="similarity">
    <text evidence="1 6">Belongs to the iron/ascorbate-dependent oxidoreductase family.</text>
</comment>
<feature type="domain" description="Fe2OG dioxygenase" evidence="7">
    <location>
        <begin position="189"/>
        <end position="292"/>
    </location>
</feature>
<dbReference type="FunFam" id="2.60.120.330:FF:000022">
    <property type="entry name" value="Probable 2-oxoglutarate-dependent dioxygenase AOP1.2"/>
    <property type="match status" value="1"/>
</dbReference>
<dbReference type="GO" id="GO:0046872">
    <property type="term" value="F:metal ion binding"/>
    <property type="evidence" value="ECO:0007669"/>
    <property type="project" value="UniProtKB-KW"/>
</dbReference>
<keyword evidence="9" id="KW-1185">Reference proteome</keyword>
<evidence type="ECO:0000256" key="5">
    <source>
        <dbReference type="ARBA" id="ARBA00057022"/>
    </source>
</evidence>
<comment type="function">
    <text evidence="5">Probable 2-oxoglutarate-dependent dioxygenase that may be involved in glucosinolates biosynthesis. May play a role in the production of aliphatic glucosinolates.</text>
</comment>
<name>A0A9R1VKH3_LACSA</name>
<evidence type="ECO:0000256" key="1">
    <source>
        <dbReference type="ARBA" id="ARBA00008056"/>
    </source>
</evidence>
<keyword evidence="4 6" id="KW-0408">Iron</keyword>
<dbReference type="EMBL" id="NBSK02000005">
    <property type="protein sequence ID" value="KAJ0206457.1"/>
    <property type="molecule type" value="Genomic_DNA"/>
</dbReference>
<keyword evidence="2 6" id="KW-0479">Metal-binding</keyword>
<dbReference type="PANTHER" id="PTHR47990">
    <property type="entry name" value="2-OXOGLUTARATE (2OG) AND FE(II)-DEPENDENT OXYGENASE SUPERFAMILY PROTEIN-RELATED"/>
    <property type="match status" value="1"/>
</dbReference>
<evidence type="ECO:0000313" key="8">
    <source>
        <dbReference type="EMBL" id="KAJ0206457.1"/>
    </source>
</evidence>
<protein>
    <recommendedName>
        <fullName evidence="7">Fe2OG dioxygenase domain-containing protein</fullName>
    </recommendedName>
</protein>
<organism evidence="8 9">
    <name type="scientific">Lactuca sativa</name>
    <name type="common">Garden lettuce</name>
    <dbReference type="NCBI Taxonomy" id="4236"/>
    <lineage>
        <taxon>Eukaryota</taxon>
        <taxon>Viridiplantae</taxon>
        <taxon>Streptophyta</taxon>
        <taxon>Embryophyta</taxon>
        <taxon>Tracheophyta</taxon>
        <taxon>Spermatophyta</taxon>
        <taxon>Magnoliopsida</taxon>
        <taxon>eudicotyledons</taxon>
        <taxon>Gunneridae</taxon>
        <taxon>Pentapetalae</taxon>
        <taxon>asterids</taxon>
        <taxon>campanulids</taxon>
        <taxon>Asterales</taxon>
        <taxon>Asteraceae</taxon>
        <taxon>Cichorioideae</taxon>
        <taxon>Cichorieae</taxon>
        <taxon>Lactucinae</taxon>
        <taxon>Lactuca</taxon>
    </lineage>
</organism>
<dbReference type="InterPro" id="IPR044861">
    <property type="entry name" value="IPNS-like_FE2OG_OXY"/>
</dbReference>
<dbReference type="Gene3D" id="2.60.120.330">
    <property type="entry name" value="B-lactam Antibiotic, Isopenicillin N Synthase, Chain"/>
    <property type="match status" value="1"/>
</dbReference>
<dbReference type="Proteomes" id="UP000235145">
    <property type="component" value="Unassembled WGS sequence"/>
</dbReference>
<dbReference type="Pfam" id="PF03171">
    <property type="entry name" value="2OG-FeII_Oxy"/>
    <property type="match status" value="1"/>
</dbReference>